<accession>A0A8B9H3V5</accession>
<dbReference type="GO" id="GO:0008270">
    <property type="term" value="F:zinc ion binding"/>
    <property type="evidence" value="ECO:0007669"/>
    <property type="project" value="UniProtKB-KW"/>
</dbReference>
<feature type="region of interest" description="Disordered" evidence="2">
    <location>
        <begin position="1"/>
        <end position="74"/>
    </location>
</feature>
<evidence type="ECO:0000313" key="7">
    <source>
        <dbReference type="Proteomes" id="UP000752171"/>
    </source>
</evidence>
<dbReference type="Gene3D" id="3.30.160.60">
    <property type="entry name" value="Classic Zinc Finger"/>
    <property type="match status" value="1"/>
</dbReference>
<dbReference type="PROSITE" id="PS50157">
    <property type="entry name" value="ZINC_FINGER_C2H2_2"/>
    <property type="match status" value="1"/>
</dbReference>
<feature type="compositionally biased region" description="Polar residues" evidence="2">
    <location>
        <begin position="483"/>
        <end position="501"/>
    </location>
</feature>
<organism evidence="5 6">
    <name type="scientific">Astyanax mexicanus</name>
    <name type="common">Blind cave fish</name>
    <name type="synonym">Astyanax fasciatus mexicanus</name>
    <dbReference type="NCBI Taxonomy" id="7994"/>
    <lineage>
        <taxon>Eukaryota</taxon>
        <taxon>Metazoa</taxon>
        <taxon>Chordata</taxon>
        <taxon>Craniata</taxon>
        <taxon>Vertebrata</taxon>
        <taxon>Euteleostomi</taxon>
        <taxon>Actinopterygii</taxon>
        <taxon>Neopterygii</taxon>
        <taxon>Teleostei</taxon>
        <taxon>Ostariophysi</taxon>
        <taxon>Characiformes</taxon>
        <taxon>Characoidei</taxon>
        <taxon>Acestrorhamphidae</taxon>
        <taxon>Acestrorhamphinae</taxon>
        <taxon>Astyanax</taxon>
    </lineage>
</organism>
<name>A0A8B9H3V5_ASTMX</name>
<feature type="region of interest" description="Disordered" evidence="2">
    <location>
        <begin position="254"/>
        <end position="273"/>
    </location>
</feature>
<feature type="compositionally biased region" description="Basic and acidic residues" evidence="2">
    <location>
        <begin position="635"/>
        <end position="648"/>
    </location>
</feature>
<dbReference type="Ensembl" id="ENSAMXT00005006684.1">
    <property type="protein sequence ID" value="ENSAMXP00005005879.1"/>
    <property type="gene ID" value="ENSAMXG00005003536.1"/>
</dbReference>
<keyword evidence="1" id="KW-0479">Metal-binding</keyword>
<evidence type="ECO:0000256" key="2">
    <source>
        <dbReference type="SAM" id="MobiDB-lite"/>
    </source>
</evidence>
<evidence type="ECO:0000256" key="1">
    <source>
        <dbReference type="PROSITE-ProRule" id="PRU00042"/>
    </source>
</evidence>
<feature type="compositionally biased region" description="Basic and acidic residues" evidence="2">
    <location>
        <begin position="45"/>
        <end position="60"/>
    </location>
</feature>
<dbReference type="EMBL" id="JAICCE010000007">
    <property type="protein sequence ID" value="KAG9275511.1"/>
    <property type="molecule type" value="Genomic_DNA"/>
</dbReference>
<feature type="region of interest" description="Disordered" evidence="2">
    <location>
        <begin position="630"/>
        <end position="653"/>
    </location>
</feature>
<dbReference type="SMART" id="SM00355">
    <property type="entry name" value="ZnF_C2H2"/>
    <property type="match status" value="4"/>
</dbReference>
<dbReference type="KEGG" id="amex:103038673"/>
<keyword evidence="1" id="KW-0863">Zinc-finger</keyword>
<feature type="domain" description="C2H2-type" evidence="3">
    <location>
        <begin position="1015"/>
        <end position="1042"/>
    </location>
</feature>
<dbReference type="PROSITE" id="PS00028">
    <property type="entry name" value="ZINC_FINGER_C2H2_1"/>
    <property type="match status" value="1"/>
</dbReference>
<feature type="compositionally biased region" description="Basic and acidic residues" evidence="2">
    <location>
        <begin position="466"/>
        <end position="477"/>
    </location>
</feature>
<evidence type="ECO:0000313" key="6">
    <source>
        <dbReference type="Proteomes" id="UP000694621"/>
    </source>
</evidence>
<protein>
    <submittedName>
        <fullName evidence="4 5">Zinc finger protein 518A</fullName>
    </submittedName>
</protein>
<dbReference type="GeneID" id="103038673"/>
<dbReference type="Proteomes" id="UP000752171">
    <property type="component" value="Unassembled WGS sequence"/>
</dbReference>
<feature type="compositionally biased region" description="Basic and acidic residues" evidence="2">
    <location>
        <begin position="11"/>
        <end position="25"/>
    </location>
</feature>
<feature type="region of interest" description="Disordered" evidence="2">
    <location>
        <begin position="529"/>
        <end position="548"/>
    </location>
</feature>
<dbReference type="AlphaFoldDB" id="A0A8B9H3V5"/>
<reference evidence="4 7" key="1">
    <citation type="submission" date="2021-07" db="EMBL/GenBank/DDBJ databases">
        <authorList>
            <person name="Imarazene B."/>
            <person name="Zahm M."/>
            <person name="Klopp C."/>
            <person name="Cabau C."/>
            <person name="Beille S."/>
            <person name="Jouanno E."/>
            <person name="Castinel A."/>
            <person name="Lluch J."/>
            <person name="Gil L."/>
            <person name="Kuchtly C."/>
            <person name="Lopez Roques C."/>
            <person name="Donnadieu C."/>
            <person name="Parrinello H."/>
            <person name="Journot L."/>
            <person name="Du K."/>
            <person name="Schartl M."/>
            <person name="Retaux S."/>
            <person name="Guiguen Y."/>
        </authorList>
    </citation>
    <scope>NUCLEOTIDE SEQUENCE [LARGE SCALE GENOMIC DNA]</scope>
    <source>
        <strain evidence="4">Pach_M1</strain>
        <tissue evidence="4">Testis</tissue>
    </source>
</reference>
<feature type="compositionally biased region" description="Polar residues" evidence="2">
    <location>
        <begin position="529"/>
        <end position="543"/>
    </location>
</feature>
<proteinExistence type="predicted"/>
<evidence type="ECO:0000313" key="4">
    <source>
        <dbReference type="EMBL" id="KAG9275511.1"/>
    </source>
</evidence>
<reference evidence="5" key="2">
    <citation type="submission" date="2025-05" db="UniProtKB">
        <authorList>
            <consortium name="Ensembl"/>
        </authorList>
    </citation>
    <scope>IDENTIFICATION</scope>
</reference>
<dbReference type="OMA" id="KYSCEMC"/>
<gene>
    <name evidence="4" type="primary">ZNF518A</name>
    <name evidence="4" type="ORF">AMEX_G10036</name>
</gene>
<feature type="region of interest" description="Disordered" evidence="2">
    <location>
        <begin position="460"/>
        <end position="509"/>
    </location>
</feature>
<evidence type="ECO:0000313" key="5">
    <source>
        <dbReference type="Ensembl" id="ENSAMXP00005005879.1"/>
    </source>
</evidence>
<dbReference type="Proteomes" id="UP000694621">
    <property type="component" value="Unplaced"/>
</dbReference>
<sequence>MEVEHANPSTYHDDADQTGDDDRGNWHRRLRLRKSSASSLTVKNPTEEERVIPEPPKELPSEPPQNEDLPHKTLNSSSGKLTFTCSNCKDGTAFSPQGLLDHFTVFHGGKGDPPTFQCDMCKFATPEFTVLQQHRLKHRQCKLTCEICNDSVLQTLSQLKKHCKTQHSLDGKYHCEKCKFSAKELKIFVFHSCPASTESPVDSTENNSDIRHMNGELNRNHVAAAGWTPQKEELLKHKAADCCQGWRNKTWRRKKEVPSEHDSVSTPDLLPKPPETQWNSSEFLHFSAAGFLDENDVLLNPAKTLEETQQFLERTVNRGKKWAVPLKGDPEIAPQSYTLGPLPPQPKTIATKQYSIPVTGLKNYVKNKLSGLMEKNNISVPPDCTTKVVGFKMVDGKKHLILRVIPSAKPDVCPDTGEVSPGLETAEFNGIESGSQVERPGDQTCAELFTGKSFNATSISGQSEIVNEKQVMEKNPTEDAPQVDNTENDYNNDSCALTEPSNEPPQLAVSGTMEDFNVANQNNTDQQLLSPDVVSDSNSTHQLSDAGANVAVEESSLREVDIQTLNTNKHSVEHTKTTLTDFKEKALDDLKENRPELTTSHNDSRCREDFAGSILSDLASLKESQLSALISGEDGSPHVDSNKKKSGEEAQVMSSSLLLHSNEQIMETAQSNASASPCSPDNQAIFELNSSNPAFVSLHKHTTEPLCNSPSEDVGLLFQDSGDEYTNSLDSRDAPVPLDQSCTSETVEEPNYLALAVTLLGDSCHNPDLYQTLEELPVTTVNHLLDDPEVTSRGITNQLSGLGLLSTQQAGLQSPKAIPVAEKDSTQSNLCLSPANEPAMKRRRQGEPLTKDLQQHIPKARKQMARRSQENNPPASIPYWEPVPQTVERTLRLLPVYSSQPIKIPHLNQPVIVLNHPDTDIPEVANIMRIVNKHRGAVRKVILSKGTLKALSELNCDTFRKSLGADCHSSHCRRVWPQGTVRERFILKLKLKRLCGHKYKVTPSAPKANVYQSTFRCWFCGRLFRNQEAWVGHGQRHLMEATRDWNKLFSCNGHHNSPIEPYFH</sequence>
<keyword evidence="1" id="KW-0862">Zinc</keyword>
<evidence type="ECO:0000259" key="3">
    <source>
        <dbReference type="PROSITE" id="PS50157"/>
    </source>
</evidence>
<dbReference type="InterPro" id="IPR013087">
    <property type="entry name" value="Znf_C2H2_type"/>
</dbReference>
<dbReference type="OrthoDB" id="6778897at2759"/>